<comment type="caution">
    <text evidence="1">The sequence shown here is derived from an EMBL/GenBank/DDBJ whole genome shotgun (WGS) entry which is preliminary data.</text>
</comment>
<organism evidence="1 2">
    <name type="scientific">Eumeta variegata</name>
    <name type="common">Bagworm moth</name>
    <name type="synonym">Eumeta japonica</name>
    <dbReference type="NCBI Taxonomy" id="151549"/>
    <lineage>
        <taxon>Eukaryota</taxon>
        <taxon>Metazoa</taxon>
        <taxon>Ecdysozoa</taxon>
        <taxon>Arthropoda</taxon>
        <taxon>Hexapoda</taxon>
        <taxon>Insecta</taxon>
        <taxon>Pterygota</taxon>
        <taxon>Neoptera</taxon>
        <taxon>Endopterygota</taxon>
        <taxon>Lepidoptera</taxon>
        <taxon>Glossata</taxon>
        <taxon>Ditrysia</taxon>
        <taxon>Tineoidea</taxon>
        <taxon>Psychidae</taxon>
        <taxon>Oiketicinae</taxon>
        <taxon>Eumeta</taxon>
    </lineage>
</organism>
<evidence type="ECO:0000313" key="1">
    <source>
        <dbReference type="EMBL" id="GBP84572.1"/>
    </source>
</evidence>
<sequence>MKYFPILVTSNKVRKRSSQPEKWKRNLTKTMSFGNCSCRPALTYIIKEVITSTADFNGAGIAVRRYIITTAPSSPNAKRDFDYFR</sequence>
<evidence type="ECO:0000313" key="2">
    <source>
        <dbReference type="Proteomes" id="UP000299102"/>
    </source>
</evidence>
<dbReference type="Proteomes" id="UP000299102">
    <property type="component" value="Unassembled WGS sequence"/>
</dbReference>
<dbReference type="EMBL" id="BGZK01001688">
    <property type="protein sequence ID" value="GBP84572.1"/>
    <property type="molecule type" value="Genomic_DNA"/>
</dbReference>
<name>A0A4C1ZB47_EUMVA</name>
<protein>
    <submittedName>
        <fullName evidence="1">Uncharacterized protein</fullName>
    </submittedName>
</protein>
<dbReference type="AlphaFoldDB" id="A0A4C1ZB47"/>
<keyword evidence="2" id="KW-1185">Reference proteome</keyword>
<gene>
    <name evidence="1" type="ORF">EVAR_64602_1</name>
</gene>
<accession>A0A4C1ZB47</accession>
<proteinExistence type="predicted"/>
<reference evidence="1 2" key="1">
    <citation type="journal article" date="2019" name="Commun. Biol.">
        <title>The bagworm genome reveals a unique fibroin gene that provides high tensile strength.</title>
        <authorList>
            <person name="Kono N."/>
            <person name="Nakamura H."/>
            <person name="Ohtoshi R."/>
            <person name="Tomita M."/>
            <person name="Numata K."/>
            <person name="Arakawa K."/>
        </authorList>
    </citation>
    <scope>NUCLEOTIDE SEQUENCE [LARGE SCALE GENOMIC DNA]</scope>
</reference>